<gene>
    <name evidence="5" type="primary">LOC108566930</name>
</gene>
<evidence type="ECO:0000256" key="1">
    <source>
        <dbReference type="ARBA" id="ARBA00011738"/>
    </source>
</evidence>
<dbReference type="PANTHER" id="PTHR43969">
    <property type="entry name" value="GLUTATHIONE S TRANSFERASE D10, ISOFORM A-RELATED"/>
    <property type="match status" value="1"/>
</dbReference>
<dbReference type="RefSeq" id="XP_017782554.1">
    <property type="nucleotide sequence ID" value="XM_017927065.1"/>
</dbReference>
<evidence type="ECO:0000259" key="3">
    <source>
        <dbReference type="PROSITE" id="PS50405"/>
    </source>
</evidence>
<dbReference type="PROSITE" id="PS50405">
    <property type="entry name" value="GST_CTER"/>
    <property type="match status" value="1"/>
</dbReference>
<sequence length="216" mass="24153">MAPLLYKKDMSAPCRAVLLTAQAIDLELDFKDVDMLNKEHLEEDFIKLNPQHAVPVLDDEGFILCESHAIIVYLVSKYAGDDSLYPEDLQLRSQINHKLHFDGGVLQNLMRQIIGLFIFEGASSIPEKIVDSVIESYSFLEAFLQDKEWFVGDSVTLADLSLIPSVTTLNVLVPIDGDACPKLLEWISRAEELPYYSANSAGHEELVIFVKNILGA</sequence>
<dbReference type="SFLD" id="SFLDG01153">
    <property type="entry name" value="Main.4:_Theta-like"/>
    <property type="match status" value="1"/>
</dbReference>
<reference evidence="5" key="1">
    <citation type="submission" date="2025-08" db="UniProtKB">
        <authorList>
            <consortium name="RefSeq"/>
        </authorList>
    </citation>
    <scope>IDENTIFICATION</scope>
    <source>
        <tissue evidence="5">Whole Larva</tissue>
    </source>
</reference>
<dbReference type="PROSITE" id="PS50404">
    <property type="entry name" value="GST_NTER"/>
    <property type="match status" value="1"/>
</dbReference>
<comment type="subunit">
    <text evidence="1">Homodimer.</text>
</comment>
<dbReference type="Pfam" id="PF00043">
    <property type="entry name" value="GST_C"/>
    <property type="match status" value="1"/>
</dbReference>
<dbReference type="SUPFAM" id="SSF47616">
    <property type="entry name" value="GST C-terminal domain-like"/>
    <property type="match status" value="1"/>
</dbReference>
<evidence type="ECO:0000313" key="4">
    <source>
        <dbReference type="Proteomes" id="UP000695000"/>
    </source>
</evidence>
<dbReference type="InterPro" id="IPR036282">
    <property type="entry name" value="Glutathione-S-Trfase_C_sf"/>
</dbReference>
<dbReference type="GeneID" id="108566930"/>
<dbReference type="InterPro" id="IPR004046">
    <property type="entry name" value="GST_C"/>
</dbReference>
<dbReference type="InterPro" id="IPR036249">
    <property type="entry name" value="Thioredoxin-like_sf"/>
</dbReference>
<dbReference type="CDD" id="cd03045">
    <property type="entry name" value="GST_N_Delta_Epsilon"/>
    <property type="match status" value="1"/>
</dbReference>
<name>A0ABM1N6V4_NICVS</name>
<dbReference type="Pfam" id="PF13417">
    <property type="entry name" value="GST_N_3"/>
    <property type="match status" value="1"/>
</dbReference>
<dbReference type="Gene3D" id="3.40.30.10">
    <property type="entry name" value="Glutaredoxin"/>
    <property type="match status" value="1"/>
</dbReference>
<dbReference type="SUPFAM" id="SSF52833">
    <property type="entry name" value="Thioredoxin-like"/>
    <property type="match status" value="1"/>
</dbReference>
<evidence type="ECO:0000313" key="5">
    <source>
        <dbReference type="RefSeq" id="XP_017782554.1"/>
    </source>
</evidence>
<dbReference type="SFLD" id="SFLDG00358">
    <property type="entry name" value="Main_(cytGST)"/>
    <property type="match status" value="1"/>
</dbReference>
<evidence type="ECO:0000259" key="2">
    <source>
        <dbReference type="PROSITE" id="PS50404"/>
    </source>
</evidence>
<dbReference type="SFLD" id="SFLDS00019">
    <property type="entry name" value="Glutathione_Transferase_(cytos"/>
    <property type="match status" value="1"/>
</dbReference>
<feature type="domain" description="GST N-terminal" evidence="2">
    <location>
        <begin position="1"/>
        <end position="82"/>
    </location>
</feature>
<dbReference type="PANTHER" id="PTHR43969:SF9">
    <property type="entry name" value="GLUTATHIONE S TRANSFERASE D10, ISOFORM A-RELATED"/>
    <property type="match status" value="1"/>
</dbReference>
<organism evidence="4 5">
    <name type="scientific">Nicrophorus vespilloides</name>
    <name type="common">Boreal carrion beetle</name>
    <dbReference type="NCBI Taxonomy" id="110193"/>
    <lineage>
        <taxon>Eukaryota</taxon>
        <taxon>Metazoa</taxon>
        <taxon>Ecdysozoa</taxon>
        <taxon>Arthropoda</taxon>
        <taxon>Hexapoda</taxon>
        <taxon>Insecta</taxon>
        <taxon>Pterygota</taxon>
        <taxon>Neoptera</taxon>
        <taxon>Endopterygota</taxon>
        <taxon>Coleoptera</taxon>
        <taxon>Polyphaga</taxon>
        <taxon>Staphyliniformia</taxon>
        <taxon>Silphidae</taxon>
        <taxon>Nicrophorinae</taxon>
        <taxon>Nicrophorus</taxon>
    </lineage>
</organism>
<dbReference type="InterPro" id="IPR004045">
    <property type="entry name" value="Glutathione_S-Trfase_N"/>
</dbReference>
<protein>
    <submittedName>
        <fullName evidence="5">Glutathione S-transferase 1-like</fullName>
    </submittedName>
</protein>
<dbReference type="InterPro" id="IPR040079">
    <property type="entry name" value="Glutathione_S-Trfase"/>
</dbReference>
<accession>A0ABM1N6V4</accession>
<dbReference type="InterPro" id="IPR010987">
    <property type="entry name" value="Glutathione-S-Trfase_C-like"/>
</dbReference>
<keyword evidence="4" id="KW-1185">Reference proteome</keyword>
<dbReference type="CDD" id="cd03177">
    <property type="entry name" value="GST_C_Delta_Epsilon"/>
    <property type="match status" value="1"/>
</dbReference>
<dbReference type="Gene3D" id="1.20.1050.10">
    <property type="match status" value="1"/>
</dbReference>
<proteinExistence type="predicted"/>
<feature type="domain" description="GST C-terminal" evidence="3">
    <location>
        <begin position="88"/>
        <end position="214"/>
    </location>
</feature>
<dbReference type="Proteomes" id="UP000695000">
    <property type="component" value="Unplaced"/>
</dbReference>